<dbReference type="Proteomes" id="UP000789739">
    <property type="component" value="Unassembled WGS sequence"/>
</dbReference>
<keyword evidence="2" id="KW-0539">Nucleus</keyword>
<dbReference type="InterPro" id="IPR009057">
    <property type="entry name" value="Homeodomain-like_sf"/>
</dbReference>
<sequence>PAKRFRITKQVRRKWSAREKLIVIYYYYRHHSIRETASRFDIEPKQVRDWIRKKDKLMKASPFVEKLHPGRKAKYPEIEEELASWIKDNRDKSRPITRPMIVRKAKLLAEKDIYQEMYPDVSTGKFSNKWVNAFMSHFSLSTRQRTTVAQNLPEDLVEKQQQFLSFILFRRREHNYPLKYIANLDETSVTFDLPSTTTVDKRGTKT</sequence>
<dbReference type="PROSITE" id="PS51253">
    <property type="entry name" value="HTH_CENPB"/>
    <property type="match status" value="1"/>
</dbReference>
<keyword evidence="5" id="KW-1185">Reference proteome</keyword>
<dbReference type="Gene3D" id="1.10.10.60">
    <property type="entry name" value="Homeodomain-like"/>
    <property type="match status" value="2"/>
</dbReference>
<gene>
    <name evidence="4" type="ORF">PBRASI_LOCUS11564</name>
</gene>
<dbReference type="OrthoDB" id="2435994at2759"/>
<dbReference type="GO" id="GO:0005634">
    <property type="term" value="C:nucleus"/>
    <property type="evidence" value="ECO:0007669"/>
    <property type="project" value="TreeGrafter"/>
</dbReference>
<keyword evidence="1" id="KW-0238">DNA-binding</keyword>
<dbReference type="InterPro" id="IPR010921">
    <property type="entry name" value="Trp_repressor/repl_initiator"/>
</dbReference>
<dbReference type="AlphaFoldDB" id="A0A9N9EFF5"/>
<dbReference type="SUPFAM" id="SSF48295">
    <property type="entry name" value="TrpR-like"/>
    <property type="match status" value="1"/>
</dbReference>
<proteinExistence type="predicted"/>
<dbReference type="Pfam" id="PF04218">
    <property type="entry name" value="CENP-B_N"/>
    <property type="match status" value="1"/>
</dbReference>
<feature type="domain" description="HTH CENPB-type" evidence="3">
    <location>
        <begin position="66"/>
        <end position="144"/>
    </location>
</feature>
<evidence type="ECO:0000259" key="3">
    <source>
        <dbReference type="PROSITE" id="PS51253"/>
    </source>
</evidence>
<reference evidence="4" key="1">
    <citation type="submission" date="2021-06" db="EMBL/GenBank/DDBJ databases">
        <authorList>
            <person name="Kallberg Y."/>
            <person name="Tangrot J."/>
            <person name="Rosling A."/>
        </authorList>
    </citation>
    <scope>NUCLEOTIDE SEQUENCE</scope>
    <source>
        <strain evidence="4">BR232B</strain>
    </source>
</reference>
<dbReference type="SMART" id="SM00674">
    <property type="entry name" value="CENPB"/>
    <property type="match status" value="1"/>
</dbReference>
<evidence type="ECO:0000256" key="1">
    <source>
        <dbReference type="ARBA" id="ARBA00023125"/>
    </source>
</evidence>
<dbReference type="Pfam" id="PF03221">
    <property type="entry name" value="HTH_Tnp_Tc5"/>
    <property type="match status" value="1"/>
</dbReference>
<evidence type="ECO:0000313" key="5">
    <source>
        <dbReference type="Proteomes" id="UP000789739"/>
    </source>
</evidence>
<dbReference type="InterPro" id="IPR050863">
    <property type="entry name" value="CenT-Element_Derived"/>
</dbReference>
<dbReference type="EMBL" id="CAJVPI010005927">
    <property type="protein sequence ID" value="CAG8676273.1"/>
    <property type="molecule type" value="Genomic_DNA"/>
</dbReference>
<dbReference type="InterPro" id="IPR007889">
    <property type="entry name" value="HTH_Psq"/>
</dbReference>
<dbReference type="PANTHER" id="PTHR19303">
    <property type="entry name" value="TRANSPOSON"/>
    <property type="match status" value="1"/>
</dbReference>
<dbReference type="SUPFAM" id="SSF46689">
    <property type="entry name" value="Homeodomain-like"/>
    <property type="match status" value="1"/>
</dbReference>
<feature type="non-terminal residue" evidence="4">
    <location>
        <position position="206"/>
    </location>
</feature>
<name>A0A9N9EFF5_9GLOM</name>
<dbReference type="InterPro" id="IPR006600">
    <property type="entry name" value="HTH_CenpB_DNA-bd_dom"/>
</dbReference>
<accession>A0A9N9EFF5</accession>
<evidence type="ECO:0000256" key="2">
    <source>
        <dbReference type="ARBA" id="ARBA00023242"/>
    </source>
</evidence>
<dbReference type="PANTHER" id="PTHR19303:SF74">
    <property type="entry name" value="POGO TRANSPOSABLE ELEMENT WITH KRAB DOMAIN"/>
    <property type="match status" value="1"/>
</dbReference>
<organism evidence="4 5">
    <name type="scientific">Paraglomus brasilianum</name>
    <dbReference type="NCBI Taxonomy" id="144538"/>
    <lineage>
        <taxon>Eukaryota</taxon>
        <taxon>Fungi</taxon>
        <taxon>Fungi incertae sedis</taxon>
        <taxon>Mucoromycota</taxon>
        <taxon>Glomeromycotina</taxon>
        <taxon>Glomeromycetes</taxon>
        <taxon>Paraglomerales</taxon>
        <taxon>Paraglomeraceae</taxon>
        <taxon>Paraglomus</taxon>
    </lineage>
</organism>
<dbReference type="GO" id="GO:0043565">
    <property type="term" value="F:sequence-specific DNA binding"/>
    <property type="evidence" value="ECO:0007669"/>
    <property type="project" value="InterPro"/>
</dbReference>
<comment type="caution">
    <text evidence="4">The sequence shown here is derived from an EMBL/GenBank/DDBJ whole genome shotgun (WGS) entry which is preliminary data.</text>
</comment>
<protein>
    <submittedName>
        <fullName evidence="4">6897_t:CDS:1</fullName>
    </submittedName>
</protein>
<feature type="non-terminal residue" evidence="4">
    <location>
        <position position="1"/>
    </location>
</feature>
<evidence type="ECO:0000313" key="4">
    <source>
        <dbReference type="EMBL" id="CAG8676273.1"/>
    </source>
</evidence>